<sequence>MAVERRAKQFAPFAALKGFEDAVREKEIIYEPRRILSEEKKNELDMKLRMLKPGMEILVEFFTGNPSLPGFGRYHTVKGDVAFFDPSVGLRIGDTEIEIRDICEMSGDVFEILEMPC</sequence>
<name>A0A938X3V0_9CLOT</name>
<proteinExistence type="predicted"/>
<gene>
    <name evidence="1" type="ORF">H6A13_08990</name>
</gene>
<reference evidence="1" key="2">
    <citation type="journal article" date="2021" name="Sci. Rep.">
        <title>The distribution of antibiotic resistance genes in chicken gut microbiota commensals.</title>
        <authorList>
            <person name="Juricova H."/>
            <person name="Matiasovicova J."/>
            <person name="Kubasova T."/>
            <person name="Cejkova D."/>
            <person name="Rychlik I."/>
        </authorList>
    </citation>
    <scope>NUCLEOTIDE SEQUENCE</scope>
    <source>
        <strain evidence="1">An420c</strain>
    </source>
</reference>
<dbReference type="EMBL" id="JACJLV010000028">
    <property type="protein sequence ID" value="MBM6827225.1"/>
    <property type="molecule type" value="Genomic_DNA"/>
</dbReference>
<organism evidence="1 2">
    <name type="scientific">Mordavella massiliensis</name>
    <dbReference type="NCBI Taxonomy" id="1871024"/>
    <lineage>
        <taxon>Bacteria</taxon>
        <taxon>Bacillati</taxon>
        <taxon>Bacillota</taxon>
        <taxon>Clostridia</taxon>
        <taxon>Eubacteriales</taxon>
        <taxon>Clostridiaceae</taxon>
        <taxon>Mordavella</taxon>
    </lineage>
</organism>
<protein>
    <submittedName>
        <fullName evidence="1">Uncharacterized protein</fullName>
    </submittedName>
</protein>
<reference evidence="1" key="1">
    <citation type="submission" date="2020-08" db="EMBL/GenBank/DDBJ databases">
        <authorList>
            <person name="Cejkova D."/>
            <person name="Kubasova T."/>
            <person name="Jahodarova E."/>
            <person name="Rychlik I."/>
        </authorList>
    </citation>
    <scope>NUCLEOTIDE SEQUENCE</scope>
    <source>
        <strain evidence="1">An420c</strain>
    </source>
</reference>
<keyword evidence="2" id="KW-1185">Reference proteome</keyword>
<comment type="caution">
    <text evidence="1">The sequence shown here is derived from an EMBL/GenBank/DDBJ whole genome shotgun (WGS) entry which is preliminary data.</text>
</comment>
<dbReference type="AlphaFoldDB" id="A0A938X3V0"/>
<evidence type="ECO:0000313" key="1">
    <source>
        <dbReference type="EMBL" id="MBM6827225.1"/>
    </source>
</evidence>
<accession>A0A938X3V0</accession>
<evidence type="ECO:0000313" key="2">
    <source>
        <dbReference type="Proteomes" id="UP000713880"/>
    </source>
</evidence>
<dbReference type="Proteomes" id="UP000713880">
    <property type="component" value="Unassembled WGS sequence"/>
</dbReference>